<protein>
    <recommendedName>
        <fullName evidence="3">F-box domain-containing protein</fullName>
    </recommendedName>
</protein>
<dbReference type="Proteomes" id="UP000053257">
    <property type="component" value="Unassembled WGS sequence"/>
</dbReference>
<gene>
    <name evidence="1" type="ORF">PHLGIDRAFT_75114</name>
</gene>
<dbReference type="EMBL" id="KN840558">
    <property type="protein sequence ID" value="KIP04922.1"/>
    <property type="molecule type" value="Genomic_DNA"/>
</dbReference>
<sequence>MRPSIFNLPLWALEQVALDVAVDDAPGLPQDLVPFLQTCKHVYSMLSFRHNSYLYARLFRIMFDTLAVRRRFGDEALYSPNLSAQLRSYCRALACIRALDFEAPADVLWQAFFMVMENDGRNQAQLEKAGLRRYVDGFVRQKLLAHSEENHGWPAESTVNALALCLMWHTSDYGKSRHALQHESAETRREVMELIRPFVVNPVRYAPFHTPDNHFVLPVPHDFQHPYTHRTPQGLYPPYRNTDGMVSEHEHFGRPLCILQPSASLYAKLVYFSRLEAAPFPIPTDRPEDRAAADALGLHEPEPTREDFRIFNTHKGAAVVARRPWDWFEKLSAEERRRESDDAWSAALTSLSAQQDLAWNRMRFCHNPRLDPVEKGVVYAPGSIAGQWMGRLLMPDGADYFSMVRSLRFVPQTPRMVTLPVSFRLREHHCISPDEPLAHGGAPARPMLDDGVANGWLPEATVFTEHAGLVRASVPHGPRHRYETFRAGRPNTHDAR</sequence>
<dbReference type="OrthoDB" id="5595695at2759"/>
<proteinExistence type="predicted"/>
<organism evidence="1 2">
    <name type="scientific">Phlebiopsis gigantea (strain 11061_1 CR5-6)</name>
    <name type="common">White-rot fungus</name>
    <name type="synonym">Peniophora gigantea</name>
    <dbReference type="NCBI Taxonomy" id="745531"/>
    <lineage>
        <taxon>Eukaryota</taxon>
        <taxon>Fungi</taxon>
        <taxon>Dikarya</taxon>
        <taxon>Basidiomycota</taxon>
        <taxon>Agaricomycotina</taxon>
        <taxon>Agaricomycetes</taxon>
        <taxon>Polyporales</taxon>
        <taxon>Phanerochaetaceae</taxon>
        <taxon>Phlebiopsis</taxon>
    </lineage>
</organism>
<accession>A0A0C3S4B9</accession>
<name>A0A0C3S4B9_PHLG1</name>
<keyword evidence="2" id="KW-1185">Reference proteome</keyword>
<reference evidence="1 2" key="1">
    <citation type="journal article" date="2014" name="PLoS Genet.">
        <title>Analysis of the Phlebiopsis gigantea genome, transcriptome and secretome provides insight into its pioneer colonization strategies of wood.</title>
        <authorList>
            <person name="Hori C."/>
            <person name="Ishida T."/>
            <person name="Igarashi K."/>
            <person name="Samejima M."/>
            <person name="Suzuki H."/>
            <person name="Master E."/>
            <person name="Ferreira P."/>
            <person name="Ruiz-Duenas F.J."/>
            <person name="Held B."/>
            <person name="Canessa P."/>
            <person name="Larrondo L.F."/>
            <person name="Schmoll M."/>
            <person name="Druzhinina I.S."/>
            <person name="Kubicek C.P."/>
            <person name="Gaskell J.A."/>
            <person name="Kersten P."/>
            <person name="St John F."/>
            <person name="Glasner J."/>
            <person name="Sabat G."/>
            <person name="Splinter BonDurant S."/>
            <person name="Syed K."/>
            <person name="Yadav J."/>
            <person name="Mgbeahuruike A.C."/>
            <person name="Kovalchuk A."/>
            <person name="Asiegbu F.O."/>
            <person name="Lackner G."/>
            <person name="Hoffmeister D."/>
            <person name="Rencoret J."/>
            <person name="Gutierrez A."/>
            <person name="Sun H."/>
            <person name="Lindquist E."/>
            <person name="Barry K."/>
            <person name="Riley R."/>
            <person name="Grigoriev I.V."/>
            <person name="Henrissat B."/>
            <person name="Kues U."/>
            <person name="Berka R.M."/>
            <person name="Martinez A.T."/>
            <person name="Covert S.F."/>
            <person name="Blanchette R.A."/>
            <person name="Cullen D."/>
        </authorList>
    </citation>
    <scope>NUCLEOTIDE SEQUENCE [LARGE SCALE GENOMIC DNA]</scope>
    <source>
        <strain evidence="1 2">11061_1 CR5-6</strain>
    </source>
</reference>
<evidence type="ECO:0000313" key="2">
    <source>
        <dbReference type="Proteomes" id="UP000053257"/>
    </source>
</evidence>
<evidence type="ECO:0008006" key="3">
    <source>
        <dbReference type="Google" id="ProtNLM"/>
    </source>
</evidence>
<evidence type="ECO:0000313" key="1">
    <source>
        <dbReference type="EMBL" id="KIP04922.1"/>
    </source>
</evidence>
<dbReference type="HOGENOM" id="CLU_011151_0_1_1"/>
<dbReference type="AlphaFoldDB" id="A0A0C3S4B9"/>
<dbReference type="STRING" id="745531.A0A0C3S4B9"/>
<feature type="non-terminal residue" evidence="1">
    <location>
        <position position="496"/>
    </location>
</feature>